<dbReference type="PANTHER" id="PTHR44305">
    <property type="entry name" value="SI:DKEY-192D15.2-RELATED"/>
    <property type="match status" value="1"/>
</dbReference>
<feature type="region of interest" description="Disordered" evidence="1">
    <location>
        <begin position="600"/>
        <end position="675"/>
    </location>
</feature>
<dbReference type="AlphaFoldDB" id="A0A0G4MH10"/>
<evidence type="ECO:0000313" key="4">
    <source>
        <dbReference type="Proteomes" id="UP000045706"/>
    </source>
</evidence>
<feature type="compositionally biased region" description="Acidic residues" evidence="1">
    <location>
        <begin position="619"/>
        <end position="631"/>
    </location>
</feature>
<proteinExistence type="predicted"/>
<dbReference type="InterPro" id="IPR000719">
    <property type="entry name" value="Prot_kinase_dom"/>
</dbReference>
<gene>
    <name evidence="3" type="ORF">BN1723_003929</name>
</gene>
<organism evidence="3 4">
    <name type="scientific">Verticillium longisporum</name>
    <name type="common">Verticillium dahliae var. longisporum</name>
    <dbReference type="NCBI Taxonomy" id="100787"/>
    <lineage>
        <taxon>Eukaryota</taxon>
        <taxon>Fungi</taxon>
        <taxon>Dikarya</taxon>
        <taxon>Ascomycota</taxon>
        <taxon>Pezizomycotina</taxon>
        <taxon>Sordariomycetes</taxon>
        <taxon>Hypocreomycetidae</taxon>
        <taxon>Glomerellales</taxon>
        <taxon>Plectosphaerellaceae</taxon>
        <taxon>Verticillium</taxon>
    </lineage>
</organism>
<evidence type="ECO:0000256" key="1">
    <source>
        <dbReference type="SAM" id="MobiDB-lite"/>
    </source>
</evidence>
<evidence type="ECO:0000313" key="3">
    <source>
        <dbReference type="EMBL" id="CRK33245.1"/>
    </source>
</evidence>
<evidence type="ECO:0000259" key="2">
    <source>
        <dbReference type="PROSITE" id="PS50011"/>
    </source>
</evidence>
<dbReference type="InterPro" id="IPR053083">
    <property type="entry name" value="TF_kinase-domain_protein"/>
</dbReference>
<dbReference type="PROSITE" id="PS50011">
    <property type="entry name" value="PROTEIN_KINASE_DOM"/>
    <property type="match status" value="1"/>
</dbReference>
<dbReference type="Gene3D" id="1.10.510.10">
    <property type="entry name" value="Transferase(Phosphotransferase) domain 1"/>
    <property type="match status" value="1"/>
</dbReference>
<feature type="compositionally biased region" description="Basic and acidic residues" evidence="1">
    <location>
        <begin position="601"/>
        <end position="610"/>
    </location>
</feature>
<feature type="region of interest" description="Disordered" evidence="1">
    <location>
        <begin position="37"/>
        <end position="69"/>
    </location>
</feature>
<dbReference type="GO" id="GO:0004672">
    <property type="term" value="F:protein kinase activity"/>
    <property type="evidence" value="ECO:0007669"/>
    <property type="project" value="InterPro"/>
</dbReference>
<feature type="region of interest" description="Disordered" evidence="1">
    <location>
        <begin position="513"/>
        <end position="538"/>
    </location>
</feature>
<dbReference type="EMBL" id="CVQI01025557">
    <property type="protein sequence ID" value="CRK33245.1"/>
    <property type="molecule type" value="Genomic_DNA"/>
</dbReference>
<feature type="compositionally biased region" description="Low complexity" evidence="1">
    <location>
        <begin position="665"/>
        <end position="675"/>
    </location>
</feature>
<name>A0A0G4MH10_VERLO</name>
<dbReference type="SUPFAM" id="SSF56112">
    <property type="entry name" value="Protein kinase-like (PK-like)"/>
    <property type="match status" value="1"/>
</dbReference>
<feature type="region of interest" description="Disordered" evidence="1">
    <location>
        <begin position="266"/>
        <end position="293"/>
    </location>
</feature>
<dbReference type="GO" id="GO:0005524">
    <property type="term" value="F:ATP binding"/>
    <property type="evidence" value="ECO:0007669"/>
    <property type="project" value="InterPro"/>
</dbReference>
<dbReference type="InterPro" id="IPR011009">
    <property type="entry name" value="Kinase-like_dom_sf"/>
</dbReference>
<feature type="domain" description="Protein kinase" evidence="2">
    <location>
        <begin position="112"/>
        <end position="503"/>
    </location>
</feature>
<sequence>MATNYGRAPGHLKRDESVYADEDDPTGLVRRNLECGDAARYRGQATRPMNADGISAPRRPNSKFPSLIAGQGRPIDQLVEALQEPDLAAVRDRKRKRDEEKGANVGMGITLEKLFGVSGRGIAGLVNVPAVNGGQPYQSVCKVDRRNINDVEKEEGLLQDFEGCKHIVQYDRNTRYFKNLRLSKKGASRKPPSHYKDRLNIGADWKRNFVLMEYAELGNLLTWLQRTSAHAADPNSKLGPWPNKALWHLLECLTRGLIGMAYAPHGKAGDQPGKPGRVTDETVPPSPAPEVRQRTHFDLDPNNVFVNHMGRGHKGRPTFKIGDFGLLQDFSLLEENPNAFSERKFWQLRSAGKSGHFVPEQFCQEWDEFSSFMGFNNNGNKNRFIGQGELKPPVAGNYGMASNVFQVGIILWMAITLHVAPGTRAFRTPLEAGVGVMVDSTYMRSNGQSLRTYGGALEDERFNHVEGTLRELVIRCMAHNPADRPDLSELIEVIDDRLQSPFTIDGDELDQWYQDLFGRPPPQAEGKDEEGNPIGFSNQISNERASRAKAGTGASSPLTQKELQTLRDALRVAKAVKQRAAAGSVFGELIKVLQKVPGVNKGKEAAKKAADGIAGGEDKGEEGDGGNETEDPQGRGQLEQRAGKRKRPPSISRRETRQQAKRRMAAASSAGAAVA</sequence>
<protein>
    <recommendedName>
        <fullName evidence="2">Protein kinase domain-containing protein</fullName>
    </recommendedName>
</protein>
<accession>A0A0G4MH10</accession>
<dbReference type="PANTHER" id="PTHR44305:SF2">
    <property type="entry name" value="SI:DKEY-192D15.2"/>
    <property type="match status" value="1"/>
</dbReference>
<reference evidence="4" key="1">
    <citation type="submission" date="2015-05" db="EMBL/GenBank/DDBJ databases">
        <authorList>
            <person name="Fogelqvist Johan"/>
        </authorList>
    </citation>
    <scope>NUCLEOTIDE SEQUENCE [LARGE SCALE GENOMIC DNA]</scope>
</reference>
<dbReference type="Proteomes" id="UP000045706">
    <property type="component" value="Unassembled WGS sequence"/>
</dbReference>